<evidence type="ECO:0000256" key="2">
    <source>
        <dbReference type="ARBA" id="ARBA00012150"/>
    </source>
</evidence>
<organism evidence="7 8">
    <name type="scientific">Fodinicurvata halophila</name>
    <dbReference type="NCBI Taxonomy" id="1419723"/>
    <lineage>
        <taxon>Bacteria</taxon>
        <taxon>Pseudomonadati</taxon>
        <taxon>Pseudomonadota</taxon>
        <taxon>Alphaproteobacteria</taxon>
        <taxon>Rhodospirillales</taxon>
        <taxon>Rhodovibrionaceae</taxon>
        <taxon>Fodinicurvata</taxon>
    </lineage>
</organism>
<dbReference type="InterPro" id="IPR036046">
    <property type="entry name" value="Acylphosphatase-like_dom_sf"/>
</dbReference>
<reference evidence="8" key="1">
    <citation type="journal article" date="2019" name="Int. J. Syst. Evol. Microbiol.">
        <title>The Global Catalogue of Microorganisms (GCM) 10K type strain sequencing project: providing services to taxonomists for standard genome sequencing and annotation.</title>
        <authorList>
            <consortium name="The Broad Institute Genomics Platform"/>
            <consortium name="The Broad Institute Genome Sequencing Center for Infectious Disease"/>
            <person name="Wu L."/>
            <person name="Ma J."/>
        </authorList>
    </citation>
    <scope>NUCLEOTIDE SEQUENCE [LARGE SCALE GENOMIC DNA]</scope>
    <source>
        <strain evidence="8">CECT 8472</strain>
    </source>
</reference>
<keyword evidence="4" id="KW-0378">Hydrolase</keyword>
<evidence type="ECO:0000256" key="1">
    <source>
        <dbReference type="ARBA" id="ARBA00005614"/>
    </source>
</evidence>
<proteinExistence type="inferred from homology"/>
<dbReference type="Gene3D" id="3.30.70.100">
    <property type="match status" value="1"/>
</dbReference>
<feature type="domain" description="Acylphosphatase-like" evidence="6">
    <location>
        <begin position="5"/>
        <end position="91"/>
    </location>
</feature>
<evidence type="ECO:0000256" key="4">
    <source>
        <dbReference type="PROSITE-ProRule" id="PRU00520"/>
    </source>
</evidence>
<comment type="similarity">
    <text evidence="1 5">Belongs to the acylphosphatase family.</text>
</comment>
<comment type="catalytic activity">
    <reaction evidence="3 4">
        <text>an acyl phosphate + H2O = a carboxylate + phosphate + H(+)</text>
        <dbReference type="Rhea" id="RHEA:14965"/>
        <dbReference type="ChEBI" id="CHEBI:15377"/>
        <dbReference type="ChEBI" id="CHEBI:15378"/>
        <dbReference type="ChEBI" id="CHEBI:29067"/>
        <dbReference type="ChEBI" id="CHEBI:43474"/>
        <dbReference type="ChEBI" id="CHEBI:59918"/>
        <dbReference type="EC" id="3.6.1.7"/>
    </reaction>
</comment>
<evidence type="ECO:0000313" key="8">
    <source>
        <dbReference type="Proteomes" id="UP001595799"/>
    </source>
</evidence>
<dbReference type="InterPro" id="IPR001792">
    <property type="entry name" value="Acylphosphatase-like_dom"/>
</dbReference>
<dbReference type="EMBL" id="JBHSCW010000011">
    <property type="protein sequence ID" value="MFC4353106.1"/>
    <property type="molecule type" value="Genomic_DNA"/>
</dbReference>
<name>A0ABV8UP96_9PROT</name>
<dbReference type="PROSITE" id="PS51160">
    <property type="entry name" value="ACYLPHOSPHATASE_3"/>
    <property type="match status" value="1"/>
</dbReference>
<evidence type="ECO:0000256" key="3">
    <source>
        <dbReference type="ARBA" id="ARBA00047645"/>
    </source>
</evidence>
<dbReference type="Pfam" id="PF00708">
    <property type="entry name" value="Acylphosphatase"/>
    <property type="match status" value="1"/>
</dbReference>
<dbReference type="InterPro" id="IPR017968">
    <property type="entry name" value="Acylphosphatase_CS"/>
</dbReference>
<protein>
    <recommendedName>
        <fullName evidence="2 4">acylphosphatase</fullName>
        <ecNumber evidence="2 4">3.6.1.7</ecNumber>
    </recommendedName>
</protein>
<dbReference type="Proteomes" id="UP001595799">
    <property type="component" value="Unassembled WGS sequence"/>
</dbReference>
<dbReference type="RefSeq" id="WP_382423483.1">
    <property type="nucleotide sequence ID" value="NZ_JBHSCW010000011.1"/>
</dbReference>
<dbReference type="PROSITE" id="PS00151">
    <property type="entry name" value="ACYLPHOSPHATASE_2"/>
    <property type="match status" value="1"/>
</dbReference>
<evidence type="ECO:0000313" key="7">
    <source>
        <dbReference type="EMBL" id="MFC4353106.1"/>
    </source>
</evidence>
<evidence type="ECO:0000259" key="6">
    <source>
        <dbReference type="PROSITE" id="PS51160"/>
    </source>
</evidence>
<evidence type="ECO:0000256" key="5">
    <source>
        <dbReference type="RuleBase" id="RU004168"/>
    </source>
</evidence>
<gene>
    <name evidence="7" type="ORF">ACFOW6_16270</name>
</gene>
<accession>A0ABV8UP96</accession>
<dbReference type="InterPro" id="IPR020456">
    <property type="entry name" value="Acylphosphatase"/>
</dbReference>
<keyword evidence="8" id="KW-1185">Reference proteome</keyword>
<feature type="active site" evidence="4">
    <location>
        <position position="20"/>
    </location>
</feature>
<dbReference type="PANTHER" id="PTHR47268">
    <property type="entry name" value="ACYLPHOSPHATASE"/>
    <property type="match status" value="1"/>
</dbReference>
<feature type="active site" evidence="4">
    <location>
        <position position="38"/>
    </location>
</feature>
<sequence>MAQISRHLTIHGRVQGVGYRDWVQREATARQLRGWVRNRRDGTVEAVFSGSEANVEDMIQACWEGPAMARTTEIEQAPCAVPEETGFTMLQTL</sequence>
<dbReference type="SUPFAM" id="SSF54975">
    <property type="entry name" value="Acylphosphatase/BLUF domain-like"/>
    <property type="match status" value="1"/>
</dbReference>
<comment type="caution">
    <text evidence="7">The sequence shown here is derived from an EMBL/GenBank/DDBJ whole genome shotgun (WGS) entry which is preliminary data.</text>
</comment>
<dbReference type="PANTHER" id="PTHR47268:SF4">
    <property type="entry name" value="ACYLPHOSPHATASE"/>
    <property type="match status" value="1"/>
</dbReference>
<dbReference type="EC" id="3.6.1.7" evidence="2 4"/>
<dbReference type="NCBIfam" id="NF010996">
    <property type="entry name" value="PRK14421.1"/>
    <property type="match status" value="1"/>
</dbReference>